<gene>
    <name evidence="2" type="ORF">CCS01_15315</name>
</gene>
<dbReference type="AlphaFoldDB" id="A0A2S6NE76"/>
<evidence type="ECO:0000313" key="2">
    <source>
        <dbReference type="EMBL" id="PPQ32909.1"/>
    </source>
</evidence>
<feature type="domain" description="DUF3991" evidence="1">
    <location>
        <begin position="154"/>
        <end position="218"/>
    </location>
</feature>
<dbReference type="Pfam" id="PF13155">
    <property type="entry name" value="Toprim_2"/>
    <property type="match status" value="1"/>
</dbReference>
<accession>A0A2S6NE76</accession>
<dbReference type="Pfam" id="PF13154">
    <property type="entry name" value="DUF3991"/>
    <property type="match status" value="1"/>
</dbReference>
<name>A0A2S6NE76_RHOGL</name>
<protein>
    <recommendedName>
        <fullName evidence="1">DUF3991 domain-containing protein</fullName>
    </recommendedName>
</protein>
<sequence>MADSAAHSAPANPHQERCAMSGHDAELDQFRQEVSCAVLLERATPPWQLDRKGSTRRALKYRRHQGEVVIVNHDGRGWWDAQGSAKGDVFDLVQFLDPHLNFGQVRKVLRPFVGLSPTYPEALPKRETSQADRPLPERWASRPRLRPGSRAWDYLTGARALPRTVLLAASEADAVRDGAYRSAWFAHRDPAGQVCHIEVRGPDFKGSLRGGTKTLFRLTGGLSPCRLAVLEAPIDALSLAALENIRRDTIYVATGGGIGPGTIDAIRAVLTGLRAAGSVLVSAADANTAGDRFASQHQTIAVEAGIPFERLRPTNGTDWNDVLRQGRGV</sequence>
<dbReference type="InterPro" id="IPR025054">
    <property type="entry name" value="DUF3991"/>
</dbReference>
<dbReference type="EMBL" id="NHRY01000159">
    <property type="protein sequence ID" value="PPQ32909.1"/>
    <property type="molecule type" value="Genomic_DNA"/>
</dbReference>
<dbReference type="Proteomes" id="UP000239724">
    <property type="component" value="Unassembled WGS sequence"/>
</dbReference>
<evidence type="ECO:0000259" key="1">
    <source>
        <dbReference type="Pfam" id="PF13154"/>
    </source>
</evidence>
<proteinExistence type="predicted"/>
<reference evidence="2 3" key="1">
    <citation type="journal article" date="2018" name="Arch. Microbiol.">
        <title>New insights into the metabolic potential of the phototrophic purple bacterium Rhodopila globiformis DSM 161(T) from its draft genome sequence and evidence for a vanadium-dependent nitrogenase.</title>
        <authorList>
            <person name="Imhoff J.F."/>
            <person name="Rahn T."/>
            <person name="Kunzel S."/>
            <person name="Neulinger S.C."/>
        </authorList>
    </citation>
    <scope>NUCLEOTIDE SEQUENCE [LARGE SCALE GENOMIC DNA]</scope>
    <source>
        <strain evidence="2 3">DSM 161</strain>
    </source>
</reference>
<keyword evidence="3" id="KW-1185">Reference proteome</keyword>
<dbReference type="OrthoDB" id="5757175at2"/>
<comment type="caution">
    <text evidence="2">The sequence shown here is derived from an EMBL/GenBank/DDBJ whole genome shotgun (WGS) entry which is preliminary data.</text>
</comment>
<evidence type="ECO:0000313" key="3">
    <source>
        <dbReference type="Proteomes" id="UP000239724"/>
    </source>
</evidence>
<organism evidence="2 3">
    <name type="scientific">Rhodopila globiformis</name>
    <name type="common">Rhodopseudomonas globiformis</name>
    <dbReference type="NCBI Taxonomy" id="1071"/>
    <lineage>
        <taxon>Bacteria</taxon>
        <taxon>Pseudomonadati</taxon>
        <taxon>Pseudomonadota</taxon>
        <taxon>Alphaproteobacteria</taxon>
        <taxon>Acetobacterales</taxon>
        <taxon>Acetobacteraceae</taxon>
        <taxon>Rhodopila</taxon>
    </lineage>
</organism>